<dbReference type="Gene3D" id="3.60.40.10">
    <property type="entry name" value="PPM-type phosphatase domain"/>
    <property type="match status" value="1"/>
</dbReference>
<proteinExistence type="predicted"/>
<dbReference type="SUPFAM" id="SSF81606">
    <property type="entry name" value="PP2C-like"/>
    <property type="match status" value="1"/>
</dbReference>
<name>A0A2M7V740_9BACT</name>
<dbReference type="InterPro" id="IPR001932">
    <property type="entry name" value="PPM-type_phosphatase-like_dom"/>
</dbReference>
<reference evidence="4" key="1">
    <citation type="submission" date="2017-09" db="EMBL/GenBank/DDBJ databases">
        <title>Depth-based differentiation of microbial function through sediment-hosted aquifers and enrichment of novel symbionts in the deep terrestrial subsurface.</title>
        <authorList>
            <person name="Probst A.J."/>
            <person name="Ladd B."/>
            <person name="Jarett J.K."/>
            <person name="Geller-Mcgrath D.E."/>
            <person name="Sieber C.M.K."/>
            <person name="Emerson J.B."/>
            <person name="Anantharaman K."/>
            <person name="Thomas B.C."/>
            <person name="Malmstrom R."/>
            <person name="Stieglmeier M."/>
            <person name="Klingl A."/>
            <person name="Woyke T."/>
            <person name="Ryan C.M."/>
            <person name="Banfield J.F."/>
        </authorList>
    </citation>
    <scope>NUCLEOTIDE SEQUENCE [LARGE SCALE GENOMIC DNA]</scope>
</reference>
<dbReference type="SMART" id="SM00332">
    <property type="entry name" value="PP2Cc"/>
    <property type="match status" value="1"/>
</dbReference>
<evidence type="ECO:0000313" key="3">
    <source>
        <dbReference type="EMBL" id="PIZ94506.1"/>
    </source>
</evidence>
<dbReference type="InterPro" id="IPR036457">
    <property type="entry name" value="PPM-type-like_dom_sf"/>
</dbReference>
<dbReference type="EMBL" id="PFPK01000040">
    <property type="protein sequence ID" value="PIZ94506.1"/>
    <property type="molecule type" value="Genomic_DNA"/>
</dbReference>
<evidence type="ECO:0000313" key="4">
    <source>
        <dbReference type="Proteomes" id="UP000228568"/>
    </source>
</evidence>
<organism evidence="3 4">
    <name type="scientific">Candidatus Magasanikbacteria bacterium CG_4_10_14_0_2_um_filter_37_12</name>
    <dbReference type="NCBI Taxonomy" id="1974637"/>
    <lineage>
        <taxon>Bacteria</taxon>
        <taxon>Candidatus Magasanikiibacteriota</taxon>
    </lineage>
</organism>
<dbReference type="AlphaFoldDB" id="A0A2M7V740"/>
<comment type="caution">
    <text evidence="3">The sequence shown here is derived from an EMBL/GenBank/DDBJ whole genome shotgun (WGS) entry which is preliminary data.</text>
</comment>
<gene>
    <name evidence="3" type="ORF">COX81_03320</name>
</gene>
<feature type="region of interest" description="Disordered" evidence="1">
    <location>
        <begin position="672"/>
        <end position="699"/>
    </location>
</feature>
<evidence type="ECO:0000259" key="2">
    <source>
        <dbReference type="SMART" id="SM00332"/>
    </source>
</evidence>
<protein>
    <recommendedName>
        <fullName evidence="2">PPM-type phosphatase domain-containing protein</fullName>
    </recommendedName>
</protein>
<feature type="domain" description="PPM-type phosphatase" evidence="2">
    <location>
        <begin position="72"/>
        <end position="350"/>
    </location>
</feature>
<dbReference type="Proteomes" id="UP000228568">
    <property type="component" value="Unassembled WGS sequence"/>
</dbReference>
<accession>A0A2M7V740</accession>
<sequence length="887" mass="96971">MANDESIIERERWSLAREYERFTSGIRRLLFNKENLGKEIADIPEEERIVKLEIPLGRKHVAVVVGSTDYGGPKSKYGLDTRHNGENQDSLFVGTYETDEGNHVMTGGVVDAAGGHGGEGVGVKISTVVNREISQCLQNKTTMEQAFANADKKATQDVPDGKACAVAVRIAVDHKTGEIEMTEGWWGDSSIHVARGGKLLTEARSETQNLATALVKATNGTQVAYFKDFASNKNIIFGWLGIKKNSDKLNDTGSSQESQAGFHSMKMQVGDVVILASDSLGDVVSDYEIEKICQENKGAEAIQNALLSLIRERIVADSYIIKTSELEAEDVSINKEPGKKEGDNTTVLVIEIKKAEHDTDPYVSVLPVGLESDDTGDDDSVAREGIAETNWEKYVRDRLIEAGAVVGVVLDGQVREILKSAIYENLSREIQKNLLDVAIRVRQIGTNDPVDFEPQQIEPQAVDSKLPAQKRESLWRRVGKWIGGATVGVGLALGISSQFSKTDKQAPTPLPDDQGSGAETQHEVSIDVTSHVRPAEIDVGILEVTTEKDAGESFSEERTFSQTAEKGDGFYRLVRHLFEKIKRTDEKLFNKIFDQAKKDYGIDGDSDRLLTELILELGKKNGVHLLKGGGYTTEVGVRDDRWKSTTFTLKVEETGKVRLEITGADKVSVAKGPTRTAKDAGDFTQPAPFEGNGTKRLTTADLPPITVGAVPSLPKKEMGVSFNPVGKISTTGSDELSRTMDSGSGRALMVQSLEPPSATTKDDLDTDVDTLTPEEKRARRRAIALVAKRKRGRHKLEARQANMKAGVRGKFEVGNRSFHDGQRVMYTSAPKKGEPTTLEYHVVGQSESDPPGLILALHGKDKDGNNTIFRQFAISEATALDPKRLKT</sequence>
<evidence type="ECO:0000256" key="1">
    <source>
        <dbReference type="SAM" id="MobiDB-lite"/>
    </source>
</evidence>